<dbReference type="VEuPathDB" id="FungiDB:FPRO_08883"/>
<gene>
    <name evidence="3" type="ORF">FPRO_08883</name>
</gene>
<dbReference type="AlphaFoldDB" id="A0A1L7W9U9"/>
<feature type="region of interest" description="Disordered" evidence="1">
    <location>
        <begin position="267"/>
        <end position="288"/>
    </location>
</feature>
<dbReference type="RefSeq" id="XP_031089878.1">
    <property type="nucleotide sequence ID" value="XM_031224639.1"/>
</dbReference>
<name>A0A1L7W9U9_FUSPR</name>
<accession>A0A1L7W9U9</accession>
<dbReference type="EMBL" id="FJOF01000016">
    <property type="protein sequence ID" value="CZR49376.1"/>
    <property type="molecule type" value="Genomic_DNA"/>
</dbReference>
<protein>
    <recommendedName>
        <fullName evidence="2">Ubiquitin-like domain-containing protein</fullName>
    </recommendedName>
</protein>
<evidence type="ECO:0000259" key="2">
    <source>
        <dbReference type="Pfam" id="PF22893"/>
    </source>
</evidence>
<dbReference type="Pfam" id="PF22893">
    <property type="entry name" value="ULD_2"/>
    <property type="match status" value="1"/>
</dbReference>
<evidence type="ECO:0000313" key="3">
    <source>
        <dbReference type="EMBL" id="CZR49376.1"/>
    </source>
</evidence>
<dbReference type="InterPro" id="IPR054464">
    <property type="entry name" value="ULD_fung"/>
</dbReference>
<evidence type="ECO:0000256" key="1">
    <source>
        <dbReference type="SAM" id="MobiDB-lite"/>
    </source>
</evidence>
<feature type="region of interest" description="Disordered" evidence="1">
    <location>
        <begin position="608"/>
        <end position="631"/>
    </location>
</feature>
<keyword evidence="4" id="KW-1185">Reference proteome</keyword>
<evidence type="ECO:0000313" key="4">
    <source>
        <dbReference type="Proteomes" id="UP000183971"/>
    </source>
</evidence>
<comment type="caution">
    <text evidence="3">The sequence shown here is derived from an EMBL/GenBank/DDBJ whole genome shotgun (WGS) entry which is preliminary data.</text>
</comment>
<reference evidence="4" key="1">
    <citation type="journal article" date="2016" name="Genome Biol. Evol.">
        <title>Comparative 'omics' of the Fusarium fujikuroi species complex highlights differences in genetic potential and metabolite synthesis.</title>
        <authorList>
            <person name="Niehaus E.-M."/>
            <person name="Muensterkoetter M."/>
            <person name="Proctor R.H."/>
            <person name="Brown D.W."/>
            <person name="Sharon A."/>
            <person name="Idan Y."/>
            <person name="Oren-Young L."/>
            <person name="Sieber C.M."/>
            <person name="Novak O."/>
            <person name="Pencik A."/>
            <person name="Tarkowska D."/>
            <person name="Hromadova K."/>
            <person name="Freeman S."/>
            <person name="Maymon M."/>
            <person name="Elazar M."/>
            <person name="Youssef S.A."/>
            <person name="El-Shabrawy E.S.M."/>
            <person name="Shalaby A.B.A."/>
            <person name="Houterman P."/>
            <person name="Brock N.L."/>
            <person name="Burkhardt I."/>
            <person name="Tsavkelova E.A."/>
            <person name="Dickschat J.S."/>
            <person name="Galuszka P."/>
            <person name="Gueldener U."/>
            <person name="Tudzynski B."/>
        </authorList>
    </citation>
    <scope>NUCLEOTIDE SEQUENCE [LARGE SCALE GENOMIC DNA]</scope>
    <source>
        <strain evidence="4">ET1</strain>
    </source>
</reference>
<proteinExistence type="predicted"/>
<feature type="domain" description="Ubiquitin-like" evidence="2">
    <location>
        <begin position="427"/>
        <end position="504"/>
    </location>
</feature>
<sequence length="631" mass="70763">MANNDIEPVAKLGLSLASSLQVHSEANRRARQRLPKLINLINSTALTLIKVDDVIGDNTLTKLCLEEITRLTATCEKMYIGILIMLVRQTESFVGDKEINEIPREETGKYLQSIAHTSVWRYESWESLEVQLRYFRYRLTQIKLELMLRYLLGSIAQHQMRAQTRVPGSFETENAIRQLAAQVAYKRASHYKFWSKKVDKWTIIAPPLASSNVSTTDVNSTCSVSSTPTIAVDTKIEEIKPVETIPPAETQSPELSKDIEVLPDTTAKTTSTPTQKDQQPAKEPGPSLLTATRDWIKRIVMPGSHDEWKDQDLEVWQIDLAAHFNSIPIKTFKRLELDDKHVRSALSKATSKSRWRKRPGLLEQYDSLDQRVRQRIDDGIDAAKQSSARERTWIAMSTTSPPLQNRPEAVVQTDASICLFFRLGDEVEPIHVVELHTGKRLTFPYASCKDLDSLRKRLSSLTLGYPATAILKEGKYNFCTEDGTVILPETWESLRHPGMTLNIQNYGTPIPPVFGGPRPFHPTAGMRPNMTLPPNVVTIGRPTTGTSTSSSSSSRRCTPLTIKEVHREIEEMLQLADSWSPDPDTMGTGLGRLLGLWTNALDPHVNVTEDSGSEWSSSTVDSDCSSRNICD</sequence>
<dbReference type="GeneID" id="42053759"/>
<feature type="compositionally biased region" description="Low complexity" evidence="1">
    <location>
        <begin position="613"/>
        <end position="631"/>
    </location>
</feature>
<dbReference type="Proteomes" id="UP000183971">
    <property type="component" value="Unassembled WGS sequence"/>
</dbReference>
<organism evidence="3 4">
    <name type="scientific">Fusarium proliferatum (strain ET1)</name>
    <name type="common">Orchid endophyte fungus</name>
    <dbReference type="NCBI Taxonomy" id="1227346"/>
    <lineage>
        <taxon>Eukaryota</taxon>
        <taxon>Fungi</taxon>
        <taxon>Dikarya</taxon>
        <taxon>Ascomycota</taxon>
        <taxon>Pezizomycotina</taxon>
        <taxon>Sordariomycetes</taxon>
        <taxon>Hypocreomycetidae</taxon>
        <taxon>Hypocreales</taxon>
        <taxon>Nectriaceae</taxon>
        <taxon>Fusarium</taxon>
        <taxon>Fusarium fujikuroi species complex</taxon>
    </lineage>
</organism>